<sequence>MQTSTYHIIEALANKLDHDQLLERLMDKLICFTWEYENEIGCFETARMFAIYIELFGRALEKVTKPKEWMLYLPFVTNCLKKALEFIEPILIKKSSLSHRARSSSTWDQVVFIVTDSVLDLAEFVHAVTVNKKPSEFPVGCEDIGSEDGDVRRRYLGYFLLNLIYEKIILNLDIQLSRTYFEKHHARYNVKGPKRQTDITTHCEYTTNIIQRCTKLSVLYGFSFSRMYQLLTSVCARQEFSLLSKEDEVLENDKQMINPRLYPLSYEGIACLFSMTLYDKKDVKLDMLPMAKDYIGISMNLILRPTEMINHVDKGIFVLLYFSDNINAAINMNDIDKEIRGPLGLESKFPVSRILQIISSVASICPDPSIRFFSYQLLQKFLDFSDDETCGFFLQELLDRCPFPSMRTAAIGLLKDQIDQSFNANCNNRQLFKSPLVVQVFVPIIFKINSIWLTRPSEFWNDYGHIMQALNLYYYLLLKDEQNNWTTVWIPQNIDQMKKKYLNPIKNCLNDIALIPTDDENSAFYTMQIEIMKDLLHKIDQKINYMSAELAVVYAALILEDDNIEITADKLQTLVAAAGIEVEPIWFSLYAKALEGQDLKALLLNVGAPGAGAAAPAGAAGAAAASDAPAEEAKEEEKEESDDDMGFGLFD</sequence>
<reference evidence="5" key="1">
    <citation type="journal article" date="2020" name="Microb. Genom.">
        <title>Genetic diversity of clinical and environmental Mucorales isolates obtained from an investigation of mucormycosis cases among solid organ transplant recipients.</title>
        <authorList>
            <person name="Nguyen M.H."/>
            <person name="Kaul D."/>
            <person name="Muto C."/>
            <person name="Cheng S.J."/>
            <person name="Richter R.A."/>
            <person name="Bruno V.M."/>
            <person name="Liu G."/>
            <person name="Beyhan S."/>
            <person name="Sundermann A.J."/>
            <person name="Mounaud S."/>
            <person name="Pasculle A.W."/>
            <person name="Nierman W.C."/>
            <person name="Driscoll E."/>
            <person name="Cumbie R."/>
            <person name="Clancy C.J."/>
            <person name="Dupont C.L."/>
        </authorList>
    </citation>
    <scope>NUCLEOTIDE SEQUENCE</scope>
    <source>
        <strain evidence="5">GL11</strain>
    </source>
</reference>
<dbReference type="PANTHER" id="PTHR45696:SF10">
    <property type="entry name" value="LARGE RIBOSOMAL SUBUNIT PROTEIN P1"/>
    <property type="match status" value="1"/>
</dbReference>
<dbReference type="Proteomes" id="UP000716291">
    <property type="component" value="Unassembled WGS sequence"/>
</dbReference>
<dbReference type="GO" id="GO:0022625">
    <property type="term" value="C:cytosolic large ribosomal subunit"/>
    <property type="evidence" value="ECO:0007669"/>
    <property type="project" value="TreeGrafter"/>
</dbReference>
<evidence type="ECO:0000256" key="1">
    <source>
        <dbReference type="ARBA" id="ARBA00005436"/>
    </source>
</evidence>
<evidence type="ECO:0000313" key="5">
    <source>
        <dbReference type="EMBL" id="KAG1311436.1"/>
    </source>
</evidence>
<gene>
    <name evidence="5" type="ORF">G6F64_003800</name>
</gene>
<keyword evidence="3" id="KW-0687">Ribonucleoprotein</keyword>
<keyword evidence="2" id="KW-0689">Ribosomal protein</keyword>
<proteinExistence type="inferred from homology"/>
<dbReference type="Pfam" id="PF08568">
    <property type="entry name" value="Kinetochor_Ybp2"/>
    <property type="match status" value="1"/>
</dbReference>
<dbReference type="GO" id="GO:0043021">
    <property type="term" value="F:ribonucleoprotein complex binding"/>
    <property type="evidence" value="ECO:0007669"/>
    <property type="project" value="TreeGrafter"/>
</dbReference>
<dbReference type="PANTHER" id="PTHR45696">
    <property type="entry name" value="60S ACIDIC RIBOSOMAL PROTEIN P1"/>
    <property type="match status" value="1"/>
</dbReference>
<dbReference type="InterPro" id="IPR038716">
    <property type="entry name" value="P1/P2_N_sf"/>
</dbReference>
<evidence type="ECO:0000256" key="4">
    <source>
        <dbReference type="SAM" id="MobiDB-lite"/>
    </source>
</evidence>
<dbReference type="CDD" id="cd05831">
    <property type="entry name" value="Ribosomal_P1"/>
    <property type="match status" value="1"/>
</dbReference>
<dbReference type="Pfam" id="PF00428">
    <property type="entry name" value="Ribosomal_60s"/>
    <property type="match status" value="1"/>
</dbReference>
<dbReference type="HAMAP" id="MF_01478">
    <property type="entry name" value="Ribosomal_L12_arch"/>
    <property type="match status" value="1"/>
</dbReference>
<comment type="caution">
    <text evidence="5">The sequence shown here is derived from an EMBL/GenBank/DDBJ whole genome shotgun (WGS) entry which is preliminary data.</text>
</comment>
<organism evidence="5 6">
    <name type="scientific">Rhizopus oryzae</name>
    <name type="common">Mucormycosis agent</name>
    <name type="synonym">Rhizopus arrhizus var. delemar</name>
    <dbReference type="NCBI Taxonomy" id="64495"/>
    <lineage>
        <taxon>Eukaryota</taxon>
        <taxon>Fungi</taxon>
        <taxon>Fungi incertae sedis</taxon>
        <taxon>Mucoromycota</taxon>
        <taxon>Mucoromycotina</taxon>
        <taxon>Mucoromycetes</taxon>
        <taxon>Mucorales</taxon>
        <taxon>Mucorineae</taxon>
        <taxon>Rhizopodaceae</taxon>
        <taxon>Rhizopus</taxon>
    </lineage>
</organism>
<dbReference type="GO" id="GO:0030295">
    <property type="term" value="F:protein kinase activator activity"/>
    <property type="evidence" value="ECO:0007669"/>
    <property type="project" value="TreeGrafter"/>
</dbReference>
<evidence type="ECO:0000313" key="6">
    <source>
        <dbReference type="Proteomes" id="UP000716291"/>
    </source>
</evidence>
<feature type="region of interest" description="Disordered" evidence="4">
    <location>
        <begin position="622"/>
        <end position="651"/>
    </location>
</feature>
<dbReference type="Gene3D" id="1.10.10.1410">
    <property type="match status" value="1"/>
</dbReference>
<dbReference type="InterPro" id="IPR013877">
    <property type="entry name" value="YAP-bd/ALF4/Glomulin"/>
</dbReference>
<protein>
    <submittedName>
        <fullName evidence="5">Uncharacterized protein</fullName>
    </submittedName>
</protein>
<name>A0A9P6XDL2_RHIOR</name>
<evidence type="ECO:0000256" key="2">
    <source>
        <dbReference type="ARBA" id="ARBA00022980"/>
    </source>
</evidence>
<dbReference type="GO" id="GO:0006414">
    <property type="term" value="P:translational elongation"/>
    <property type="evidence" value="ECO:0007669"/>
    <property type="project" value="InterPro"/>
</dbReference>
<comment type="similarity">
    <text evidence="1">Belongs to the eukaryotic ribosomal protein P1/P2 family.</text>
</comment>
<dbReference type="AlphaFoldDB" id="A0A9P6XDL2"/>
<dbReference type="GO" id="GO:0002181">
    <property type="term" value="P:cytoplasmic translation"/>
    <property type="evidence" value="ECO:0007669"/>
    <property type="project" value="TreeGrafter"/>
</dbReference>
<keyword evidence="6" id="KW-1185">Reference proteome</keyword>
<dbReference type="InterPro" id="IPR027534">
    <property type="entry name" value="Ribosomal_P1/P2"/>
</dbReference>
<dbReference type="GO" id="GO:0003735">
    <property type="term" value="F:structural constituent of ribosome"/>
    <property type="evidence" value="ECO:0007669"/>
    <property type="project" value="InterPro"/>
</dbReference>
<evidence type="ECO:0000256" key="3">
    <source>
        <dbReference type="ARBA" id="ARBA00023274"/>
    </source>
</evidence>
<dbReference type="EMBL" id="JAANQT010000388">
    <property type="protein sequence ID" value="KAG1311436.1"/>
    <property type="molecule type" value="Genomic_DNA"/>
</dbReference>
<dbReference type="FunFam" id="1.10.10.1410:FF:000001">
    <property type="entry name" value="60S acidic ribosomal protein P1"/>
    <property type="match status" value="1"/>
</dbReference>
<accession>A0A9P6XDL2</accession>
<dbReference type="OrthoDB" id="5396786at2759"/>